<feature type="region of interest" description="Disordered" evidence="2">
    <location>
        <begin position="330"/>
        <end position="366"/>
    </location>
</feature>
<feature type="region of interest" description="Disordered" evidence="2">
    <location>
        <begin position="69"/>
        <end position="90"/>
    </location>
</feature>
<feature type="domain" description="C2H2-type" evidence="3">
    <location>
        <begin position="155"/>
        <end position="178"/>
    </location>
</feature>
<organism evidence="4 5">
    <name type="scientific">Tilletia walkeri</name>
    <dbReference type="NCBI Taxonomy" id="117179"/>
    <lineage>
        <taxon>Eukaryota</taxon>
        <taxon>Fungi</taxon>
        <taxon>Dikarya</taxon>
        <taxon>Basidiomycota</taxon>
        <taxon>Ustilaginomycotina</taxon>
        <taxon>Exobasidiomycetes</taxon>
        <taxon>Tilletiales</taxon>
        <taxon>Tilletiaceae</taxon>
        <taxon>Tilletia</taxon>
    </lineage>
</organism>
<keyword evidence="5" id="KW-1185">Reference proteome</keyword>
<accession>A0A8X7NCP2</accession>
<evidence type="ECO:0000256" key="1">
    <source>
        <dbReference type="PROSITE-ProRule" id="PRU00042"/>
    </source>
</evidence>
<dbReference type="AlphaFoldDB" id="A0A8X7NCP2"/>
<feature type="region of interest" description="Disordered" evidence="2">
    <location>
        <begin position="460"/>
        <end position="550"/>
    </location>
</feature>
<gene>
    <name evidence="4" type="ORF">A4X09_0g2764</name>
</gene>
<evidence type="ECO:0000313" key="5">
    <source>
        <dbReference type="Proteomes" id="UP000078113"/>
    </source>
</evidence>
<reference evidence="4" key="1">
    <citation type="submission" date="2016-04" db="EMBL/GenBank/DDBJ databases">
        <authorList>
            <person name="Nguyen H.D."/>
            <person name="Samba Siva P."/>
            <person name="Cullis J."/>
            <person name="Levesque C.A."/>
            <person name="Hambleton S."/>
        </authorList>
    </citation>
    <scope>NUCLEOTIDE SEQUENCE</scope>
    <source>
        <strain evidence="4">DAOMC 236422</strain>
    </source>
</reference>
<dbReference type="PROSITE" id="PS50157">
    <property type="entry name" value="ZINC_FINGER_C2H2_2"/>
    <property type="match status" value="1"/>
</dbReference>
<comment type="caution">
    <text evidence="4">The sequence shown here is derived from an EMBL/GenBank/DDBJ whole genome shotgun (WGS) entry which is preliminary data.</text>
</comment>
<feature type="compositionally biased region" description="Polar residues" evidence="2">
    <location>
        <begin position="291"/>
        <end position="312"/>
    </location>
</feature>
<dbReference type="EMBL" id="LWDG02000087">
    <property type="protein sequence ID" value="KAE8269586.1"/>
    <property type="molecule type" value="Genomic_DNA"/>
</dbReference>
<proteinExistence type="predicted"/>
<dbReference type="Proteomes" id="UP000078113">
    <property type="component" value="Unassembled WGS sequence"/>
</dbReference>
<feature type="compositionally biased region" description="Polar residues" evidence="2">
    <location>
        <begin position="1"/>
        <end position="12"/>
    </location>
</feature>
<feature type="compositionally biased region" description="Acidic residues" evidence="2">
    <location>
        <begin position="495"/>
        <end position="529"/>
    </location>
</feature>
<feature type="compositionally biased region" description="Basic and acidic residues" evidence="2">
    <location>
        <begin position="485"/>
        <end position="494"/>
    </location>
</feature>
<dbReference type="InterPro" id="IPR013087">
    <property type="entry name" value="Znf_C2H2_type"/>
</dbReference>
<evidence type="ECO:0000313" key="4">
    <source>
        <dbReference type="EMBL" id="KAE8269586.1"/>
    </source>
</evidence>
<keyword evidence="1" id="KW-0862">Zinc</keyword>
<evidence type="ECO:0000259" key="3">
    <source>
        <dbReference type="PROSITE" id="PS50157"/>
    </source>
</evidence>
<sequence length="550" mass="57532">MSPPVSQGSLTLHTAPAPVSHHIGKSTSSDSSALSTSFGAAGSALSLSSSVPASTLHHNHRTQSIMPMSTIHSSSSSNQAAVNQDQEGAPHSHLGILCNLASSPPNSGSAILSQSFGSRSNGGGVKRTSSILTAEDDDEGSLLDGGKHHGKGEIHKCETCSKVYRHPSCLVKHRWEHTIHWRESSKLSASKHQTVQLLEAAAILVGMESPARSLPEEKALWPAAVSPPSSGLLGSDKVNFVKLMASKPKFEQFVHSTNQQHFATQHNNNNNNNNGISIRGGGEQHHPAASSPLSTTSELRAMSESSFGSATPTLNAGTLSPLNSLGNLVLSSPPIRAHEPRQHGSAGRTSGGGRTPAKQHPNMVGYVRTSSNGLGLASGRTAAVVTASTAGGRASKKAAKSSSFSDDEVLEAEAEAEAAEADVDSDVRVLHLDWDSLSHSQSLSDRTESGASTVVSAVSVVSGRSGSAETDRSGTLGGGSAVVGEKGEIVFKGDQEEEEEEREEEEEEEDLMEDDDEEEEGSEKDEDEDNSSRSFGDVDGMDAMEMEGVA</sequence>
<keyword evidence="1" id="KW-0863">Zinc-finger</keyword>
<feature type="compositionally biased region" description="Low complexity" evidence="2">
    <location>
        <begin position="26"/>
        <end position="35"/>
    </location>
</feature>
<protein>
    <recommendedName>
        <fullName evidence="3">C2H2-type domain-containing protein</fullName>
    </recommendedName>
</protein>
<reference evidence="4" key="2">
    <citation type="journal article" date="2019" name="IMA Fungus">
        <title>Genome sequencing and comparison of five Tilletia species to identify candidate genes for the detection of regulated species infecting wheat.</title>
        <authorList>
            <person name="Nguyen H.D.T."/>
            <person name="Sultana T."/>
            <person name="Kesanakurti P."/>
            <person name="Hambleton S."/>
        </authorList>
    </citation>
    <scope>NUCLEOTIDE SEQUENCE</scope>
    <source>
        <strain evidence="4">DAOMC 236422</strain>
    </source>
</reference>
<feature type="region of interest" description="Disordered" evidence="2">
    <location>
        <begin position="1"/>
        <end position="35"/>
    </location>
</feature>
<dbReference type="PROSITE" id="PS00028">
    <property type="entry name" value="ZINC_FINGER_C2H2_1"/>
    <property type="match status" value="1"/>
</dbReference>
<name>A0A8X7NCP2_9BASI</name>
<feature type="compositionally biased region" description="Acidic residues" evidence="2">
    <location>
        <begin position="539"/>
        <end position="550"/>
    </location>
</feature>
<feature type="region of interest" description="Disordered" evidence="2">
    <location>
        <begin position="257"/>
        <end position="312"/>
    </location>
</feature>
<dbReference type="GO" id="GO:0008270">
    <property type="term" value="F:zinc ion binding"/>
    <property type="evidence" value="ECO:0007669"/>
    <property type="project" value="UniProtKB-KW"/>
</dbReference>
<keyword evidence="1" id="KW-0479">Metal-binding</keyword>
<feature type="region of interest" description="Disordered" evidence="2">
    <location>
        <begin position="115"/>
        <end position="147"/>
    </location>
</feature>
<feature type="compositionally biased region" description="Polar residues" evidence="2">
    <location>
        <begin position="257"/>
        <end position="266"/>
    </location>
</feature>
<evidence type="ECO:0000256" key="2">
    <source>
        <dbReference type="SAM" id="MobiDB-lite"/>
    </source>
</evidence>